<protein>
    <submittedName>
        <fullName evidence="1">Uncharacterized protein</fullName>
    </submittedName>
</protein>
<evidence type="ECO:0000313" key="1">
    <source>
        <dbReference type="EMBL" id="JAE35621.1"/>
    </source>
</evidence>
<sequence length="27" mass="2996">MDLCKTSSSFVQMSSCLFVNAVGVMYF</sequence>
<proteinExistence type="predicted"/>
<dbReference type="AlphaFoldDB" id="A0A0A9HLA5"/>
<organism evidence="1">
    <name type="scientific">Arundo donax</name>
    <name type="common">Giant reed</name>
    <name type="synonym">Donax arundinaceus</name>
    <dbReference type="NCBI Taxonomy" id="35708"/>
    <lineage>
        <taxon>Eukaryota</taxon>
        <taxon>Viridiplantae</taxon>
        <taxon>Streptophyta</taxon>
        <taxon>Embryophyta</taxon>
        <taxon>Tracheophyta</taxon>
        <taxon>Spermatophyta</taxon>
        <taxon>Magnoliopsida</taxon>
        <taxon>Liliopsida</taxon>
        <taxon>Poales</taxon>
        <taxon>Poaceae</taxon>
        <taxon>PACMAD clade</taxon>
        <taxon>Arundinoideae</taxon>
        <taxon>Arundineae</taxon>
        <taxon>Arundo</taxon>
    </lineage>
</organism>
<name>A0A0A9HLA5_ARUDO</name>
<dbReference type="EMBL" id="GBRH01162275">
    <property type="protein sequence ID" value="JAE35621.1"/>
    <property type="molecule type" value="Transcribed_RNA"/>
</dbReference>
<accession>A0A0A9HLA5</accession>
<reference evidence="1" key="1">
    <citation type="submission" date="2014-09" db="EMBL/GenBank/DDBJ databases">
        <authorList>
            <person name="Magalhaes I.L.F."/>
            <person name="Oliveira U."/>
            <person name="Santos F.R."/>
            <person name="Vidigal T.H.D.A."/>
            <person name="Brescovit A.D."/>
            <person name="Santos A.J."/>
        </authorList>
    </citation>
    <scope>NUCLEOTIDE SEQUENCE</scope>
    <source>
        <tissue evidence="1">Shoot tissue taken approximately 20 cm above the soil surface</tissue>
    </source>
</reference>
<reference evidence="1" key="2">
    <citation type="journal article" date="2015" name="Data Brief">
        <title>Shoot transcriptome of the giant reed, Arundo donax.</title>
        <authorList>
            <person name="Barrero R.A."/>
            <person name="Guerrero F.D."/>
            <person name="Moolhuijzen P."/>
            <person name="Goolsby J.A."/>
            <person name="Tidwell J."/>
            <person name="Bellgard S.E."/>
            <person name="Bellgard M.I."/>
        </authorList>
    </citation>
    <scope>NUCLEOTIDE SEQUENCE</scope>
    <source>
        <tissue evidence="1">Shoot tissue taken approximately 20 cm above the soil surface</tissue>
    </source>
</reference>